<evidence type="ECO:0000313" key="3">
    <source>
        <dbReference type="EMBL" id="PGH12332.1"/>
    </source>
</evidence>
<reference evidence="3 4" key="1">
    <citation type="submission" date="2017-10" db="EMBL/GenBank/DDBJ databases">
        <title>Comparative genomics in systemic dimorphic fungi from Ajellomycetaceae.</title>
        <authorList>
            <person name="Munoz J.F."/>
            <person name="Mcewen J.G."/>
            <person name="Clay O.K."/>
            <person name="Cuomo C.A."/>
        </authorList>
    </citation>
    <scope>NUCLEOTIDE SEQUENCE [LARGE SCALE GENOMIC DNA]</scope>
    <source>
        <strain evidence="3 4">UAMH7299</strain>
    </source>
</reference>
<evidence type="ECO:0000256" key="1">
    <source>
        <dbReference type="SAM" id="MobiDB-lite"/>
    </source>
</evidence>
<dbReference type="AlphaFoldDB" id="A0A2B7XUM6"/>
<keyword evidence="2" id="KW-0812">Transmembrane</keyword>
<evidence type="ECO:0000256" key="2">
    <source>
        <dbReference type="SAM" id="Phobius"/>
    </source>
</evidence>
<evidence type="ECO:0000313" key="4">
    <source>
        <dbReference type="Proteomes" id="UP000224634"/>
    </source>
</evidence>
<feature type="transmembrane region" description="Helical" evidence="2">
    <location>
        <begin position="247"/>
        <end position="272"/>
    </location>
</feature>
<dbReference type="InterPro" id="IPR052413">
    <property type="entry name" value="SUR7_domain"/>
</dbReference>
<dbReference type="STRING" id="1447883.A0A2B7XUM6"/>
<name>A0A2B7XUM6_POLH7</name>
<gene>
    <name evidence="3" type="ORF">AJ80_06742</name>
</gene>
<feature type="transmembrane region" description="Helical" evidence="2">
    <location>
        <begin position="178"/>
        <end position="200"/>
    </location>
</feature>
<organism evidence="3 4">
    <name type="scientific">Polytolypa hystricis (strain UAMH7299)</name>
    <dbReference type="NCBI Taxonomy" id="1447883"/>
    <lineage>
        <taxon>Eukaryota</taxon>
        <taxon>Fungi</taxon>
        <taxon>Dikarya</taxon>
        <taxon>Ascomycota</taxon>
        <taxon>Pezizomycotina</taxon>
        <taxon>Eurotiomycetes</taxon>
        <taxon>Eurotiomycetidae</taxon>
        <taxon>Onygenales</taxon>
        <taxon>Onygenales incertae sedis</taxon>
        <taxon>Polytolypa</taxon>
    </lineage>
</organism>
<dbReference type="OrthoDB" id="2327445at2759"/>
<protein>
    <submittedName>
        <fullName evidence="3">Uncharacterized protein</fullName>
    </submittedName>
</protein>
<keyword evidence="4" id="KW-1185">Reference proteome</keyword>
<dbReference type="SUPFAM" id="SSF103473">
    <property type="entry name" value="MFS general substrate transporter"/>
    <property type="match status" value="1"/>
</dbReference>
<comment type="caution">
    <text evidence="3">The sequence shown here is derived from an EMBL/GenBank/DDBJ whole genome shotgun (WGS) entry which is preliminary data.</text>
</comment>
<dbReference type="GO" id="GO:0005886">
    <property type="term" value="C:plasma membrane"/>
    <property type="evidence" value="ECO:0007669"/>
    <property type="project" value="InterPro"/>
</dbReference>
<keyword evidence="2" id="KW-0472">Membrane</keyword>
<keyword evidence="2" id="KW-1133">Transmembrane helix</keyword>
<feature type="region of interest" description="Disordered" evidence="1">
    <location>
        <begin position="210"/>
        <end position="230"/>
    </location>
</feature>
<dbReference type="PANTHER" id="PTHR28019">
    <property type="entry name" value="CELL MEMBRANE PROTEIN YLR413W-RELATED"/>
    <property type="match status" value="1"/>
</dbReference>
<sequence length="317" mass="35006">MAIMTPPASPTAPPKPDWQSIITSLIPTGRQAAAHSPSPPRPSPSFISKYRKLHTLLYLSALSFLTLILIGNTSDTPILRQFYFLKLDLSNIIPRSVPNAVLINSIARTIGLHDFYQVGLWNFCEGYNDDGQGITYCSKPKIFYFFNPVEILMNELLAGATIALPSEISRALSIARIVSNWIFALFLASALLIFLCLLFAPFSTPYLPPPDQIHEKPTPPPPTPQQQQQTAHKRTPFLPPLLLILKFLALLTTTAASTLSTAMFTVFKIVFTNNQADLNIKAHLGLYMLIFMWIAVGCVGVGFGVDESVEETFLDGI</sequence>
<accession>A0A2B7XUM6</accession>
<dbReference type="GO" id="GO:0031505">
    <property type="term" value="P:fungal-type cell wall organization"/>
    <property type="evidence" value="ECO:0007669"/>
    <property type="project" value="TreeGrafter"/>
</dbReference>
<dbReference type="InterPro" id="IPR036259">
    <property type="entry name" value="MFS_trans_sf"/>
</dbReference>
<feature type="transmembrane region" description="Helical" evidence="2">
    <location>
        <begin position="284"/>
        <end position="305"/>
    </location>
</feature>
<dbReference type="GO" id="GO:0051285">
    <property type="term" value="C:cell cortex of cell tip"/>
    <property type="evidence" value="ECO:0007669"/>
    <property type="project" value="TreeGrafter"/>
</dbReference>
<dbReference type="Pfam" id="PF06687">
    <property type="entry name" value="SUR7"/>
    <property type="match status" value="1"/>
</dbReference>
<proteinExistence type="predicted"/>
<dbReference type="Proteomes" id="UP000224634">
    <property type="component" value="Unassembled WGS sequence"/>
</dbReference>
<dbReference type="PANTHER" id="PTHR28019:SF2">
    <property type="entry name" value="CELL MEMBRANE PROTEIN YLR413W-RELATED"/>
    <property type="match status" value="1"/>
</dbReference>
<dbReference type="EMBL" id="PDNA01000119">
    <property type="protein sequence ID" value="PGH12332.1"/>
    <property type="molecule type" value="Genomic_DNA"/>
</dbReference>
<feature type="transmembrane region" description="Helical" evidence="2">
    <location>
        <begin position="53"/>
        <end position="71"/>
    </location>
</feature>
<dbReference type="InterPro" id="IPR009571">
    <property type="entry name" value="SUR7/Rim9-like_fungi"/>
</dbReference>